<name>F6CXP5_MARPP</name>
<gene>
    <name evidence="1" type="ordered locus">Mar181_0291</name>
</gene>
<organism evidence="1 2">
    <name type="scientific">Marinomonas posidonica (strain CECT 7376 / NCIMB 14433 / IVIA-Po-181)</name>
    <dbReference type="NCBI Taxonomy" id="491952"/>
    <lineage>
        <taxon>Bacteria</taxon>
        <taxon>Pseudomonadati</taxon>
        <taxon>Pseudomonadota</taxon>
        <taxon>Gammaproteobacteria</taxon>
        <taxon>Oceanospirillales</taxon>
        <taxon>Oceanospirillaceae</taxon>
        <taxon>Marinomonas</taxon>
    </lineage>
</organism>
<dbReference type="Proteomes" id="UP000009230">
    <property type="component" value="Chromosome"/>
</dbReference>
<accession>F6CXP5</accession>
<dbReference type="Pfam" id="PF18728">
    <property type="entry name" value="HEPN_AbiV"/>
    <property type="match status" value="1"/>
</dbReference>
<evidence type="ECO:0000313" key="1">
    <source>
        <dbReference type="EMBL" id="AEF53358.1"/>
    </source>
</evidence>
<evidence type="ECO:0000313" key="2">
    <source>
        <dbReference type="Proteomes" id="UP000009230"/>
    </source>
</evidence>
<dbReference type="EMBL" id="CP002771">
    <property type="protein sequence ID" value="AEF53358.1"/>
    <property type="molecule type" value="Genomic_DNA"/>
</dbReference>
<keyword evidence="2" id="KW-1185">Reference proteome</keyword>
<proteinExistence type="predicted"/>
<dbReference type="KEGG" id="mpc:Mar181_0291"/>
<dbReference type="AlphaFoldDB" id="F6CXP5"/>
<protein>
    <recommendedName>
        <fullName evidence="3">AbiV family abortive infection protein</fullName>
    </recommendedName>
</protein>
<dbReference type="RefSeq" id="WP_013794835.1">
    <property type="nucleotide sequence ID" value="NC_015559.1"/>
</dbReference>
<dbReference type="InterPro" id="IPR030987">
    <property type="entry name" value="AbiV"/>
</dbReference>
<sequence>MPFNINQIDEYMQTLIVNAKALLRESEVLFEHKAFARSYTLSHIAREEIVMCKILYATGLRITSGIEVDWKLTMKRLQSHQLKLKQEIVGNSILAAMLDDKEDFGKMTVSADVLPYKTHNMKINSLYVDISTDGKMSDPSKVISKRLAKRNIQLACHAIDEEASAQAKMRKRSGWKVKNRPDVPSVNNMSFEDKKALIKSVVSFLVKHSEQ</sequence>
<reference evidence="1 2" key="1">
    <citation type="journal article" date="2012" name="Stand. Genomic Sci.">
        <title>Complete genome sequence of Marinomonas posidonica type strain (IVIA-Po-181(T)).</title>
        <authorList>
            <person name="Lucas-Elio P."/>
            <person name="Goodwin L."/>
            <person name="Woyke T."/>
            <person name="Pitluck S."/>
            <person name="Nolan M."/>
            <person name="Kyrpides N.C."/>
            <person name="Detter J.C."/>
            <person name="Copeland A."/>
            <person name="Lu M."/>
            <person name="Bruce D."/>
            <person name="Detter C."/>
            <person name="Tapia R."/>
            <person name="Han S."/>
            <person name="Land M.L."/>
            <person name="Ivanova N."/>
            <person name="Mikhailova N."/>
            <person name="Johnston A.W."/>
            <person name="Sanchez-Amat A."/>
        </authorList>
    </citation>
    <scope>NUCLEOTIDE SEQUENCE [LARGE SCALE GENOMIC DNA]</scope>
    <source>
        <strain evidence="2">CECT 7376 / NCIMB 14433 / IVIA-Po-181</strain>
    </source>
</reference>
<dbReference type="NCBIfam" id="TIGR04498">
    <property type="entry name" value="AbiV_defense"/>
    <property type="match status" value="1"/>
</dbReference>
<dbReference type="OrthoDB" id="7058454at2"/>
<dbReference type="HOGENOM" id="CLU_113340_0_0_6"/>
<evidence type="ECO:0008006" key="3">
    <source>
        <dbReference type="Google" id="ProtNLM"/>
    </source>
</evidence>